<protein>
    <submittedName>
        <fullName evidence="2">Uncharacterized protein</fullName>
    </submittedName>
</protein>
<dbReference type="Proteomes" id="UP000287651">
    <property type="component" value="Unassembled WGS sequence"/>
</dbReference>
<evidence type="ECO:0000256" key="1">
    <source>
        <dbReference type="SAM" id="MobiDB-lite"/>
    </source>
</evidence>
<evidence type="ECO:0000313" key="2">
    <source>
        <dbReference type="EMBL" id="RRT50879.1"/>
    </source>
</evidence>
<dbReference type="EMBL" id="AMZH03012516">
    <property type="protein sequence ID" value="RRT50879.1"/>
    <property type="molecule type" value="Genomic_DNA"/>
</dbReference>
<organism evidence="2 3">
    <name type="scientific">Ensete ventricosum</name>
    <name type="common">Abyssinian banana</name>
    <name type="synonym">Musa ensete</name>
    <dbReference type="NCBI Taxonomy" id="4639"/>
    <lineage>
        <taxon>Eukaryota</taxon>
        <taxon>Viridiplantae</taxon>
        <taxon>Streptophyta</taxon>
        <taxon>Embryophyta</taxon>
        <taxon>Tracheophyta</taxon>
        <taxon>Spermatophyta</taxon>
        <taxon>Magnoliopsida</taxon>
        <taxon>Liliopsida</taxon>
        <taxon>Zingiberales</taxon>
        <taxon>Musaceae</taxon>
        <taxon>Ensete</taxon>
    </lineage>
</organism>
<dbReference type="AlphaFoldDB" id="A0A426YGK2"/>
<accession>A0A426YGK2</accession>
<comment type="caution">
    <text evidence="2">The sequence shown here is derived from an EMBL/GenBank/DDBJ whole genome shotgun (WGS) entry which is preliminary data.</text>
</comment>
<evidence type="ECO:0000313" key="3">
    <source>
        <dbReference type="Proteomes" id="UP000287651"/>
    </source>
</evidence>
<sequence>MLEAYDGSSDPTEHVVAFHTQMTLSRNLIHRCHLDQYIMKPREPSLCPKGPIERQIDVIVGASAAVGVSSSARKSYAHTEVQKRPRPRSDLGFTFKSESEYTDHNDALVSRPILQTSASSTS</sequence>
<feature type="region of interest" description="Disordered" evidence="1">
    <location>
        <begin position="69"/>
        <end position="96"/>
    </location>
</feature>
<name>A0A426YGK2_ENSVE</name>
<reference evidence="2 3" key="1">
    <citation type="journal article" date="2014" name="Agronomy (Basel)">
        <title>A Draft Genome Sequence for Ensete ventricosum, the Drought-Tolerant Tree Against Hunger.</title>
        <authorList>
            <person name="Harrison J."/>
            <person name="Moore K.A."/>
            <person name="Paszkiewicz K."/>
            <person name="Jones T."/>
            <person name="Grant M."/>
            <person name="Ambacheew D."/>
            <person name="Muzemil S."/>
            <person name="Studholme D.J."/>
        </authorList>
    </citation>
    <scope>NUCLEOTIDE SEQUENCE [LARGE SCALE GENOMIC DNA]</scope>
</reference>
<proteinExistence type="predicted"/>
<gene>
    <name evidence="2" type="ORF">B296_00038244</name>
</gene>
<feature type="compositionally biased region" description="Basic and acidic residues" evidence="1">
    <location>
        <begin position="80"/>
        <end position="89"/>
    </location>
</feature>